<accession>A0A4Y7SCB4</accession>
<name>A0A4Y7SCB4_COPMI</name>
<dbReference type="AlphaFoldDB" id="A0A4Y7SCB4"/>
<dbReference type="EMBL" id="QPFP01000196">
    <property type="protein sequence ID" value="TEB19340.1"/>
    <property type="molecule type" value="Genomic_DNA"/>
</dbReference>
<keyword evidence="3" id="KW-1185">Reference proteome</keyword>
<feature type="compositionally biased region" description="Basic and acidic residues" evidence="1">
    <location>
        <begin position="119"/>
        <end position="140"/>
    </location>
</feature>
<comment type="caution">
    <text evidence="2">The sequence shown here is derived from an EMBL/GenBank/DDBJ whole genome shotgun (WGS) entry which is preliminary data.</text>
</comment>
<proteinExistence type="predicted"/>
<reference evidence="2 3" key="1">
    <citation type="journal article" date="2019" name="Nat. Ecol. Evol.">
        <title>Megaphylogeny resolves global patterns of mushroom evolution.</title>
        <authorList>
            <person name="Varga T."/>
            <person name="Krizsan K."/>
            <person name="Foldi C."/>
            <person name="Dima B."/>
            <person name="Sanchez-Garcia M."/>
            <person name="Sanchez-Ramirez S."/>
            <person name="Szollosi G.J."/>
            <person name="Szarkandi J.G."/>
            <person name="Papp V."/>
            <person name="Albert L."/>
            <person name="Andreopoulos W."/>
            <person name="Angelini C."/>
            <person name="Antonin V."/>
            <person name="Barry K.W."/>
            <person name="Bougher N.L."/>
            <person name="Buchanan P."/>
            <person name="Buyck B."/>
            <person name="Bense V."/>
            <person name="Catcheside P."/>
            <person name="Chovatia M."/>
            <person name="Cooper J."/>
            <person name="Damon W."/>
            <person name="Desjardin D."/>
            <person name="Finy P."/>
            <person name="Geml J."/>
            <person name="Haridas S."/>
            <person name="Hughes K."/>
            <person name="Justo A."/>
            <person name="Karasinski D."/>
            <person name="Kautmanova I."/>
            <person name="Kiss B."/>
            <person name="Kocsube S."/>
            <person name="Kotiranta H."/>
            <person name="LaButti K.M."/>
            <person name="Lechner B.E."/>
            <person name="Liimatainen K."/>
            <person name="Lipzen A."/>
            <person name="Lukacs Z."/>
            <person name="Mihaltcheva S."/>
            <person name="Morgado L.N."/>
            <person name="Niskanen T."/>
            <person name="Noordeloos M.E."/>
            <person name="Ohm R.A."/>
            <person name="Ortiz-Santana B."/>
            <person name="Ovrebo C."/>
            <person name="Racz N."/>
            <person name="Riley R."/>
            <person name="Savchenko A."/>
            <person name="Shiryaev A."/>
            <person name="Soop K."/>
            <person name="Spirin V."/>
            <person name="Szebenyi C."/>
            <person name="Tomsovsky M."/>
            <person name="Tulloss R.E."/>
            <person name="Uehling J."/>
            <person name="Grigoriev I.V."/>
            <person name="Vagvolgyi C."/>
            <person name="Papp T."/>
            <person name="Martin F.M."/>
            <person name="Miettinen O."/>
            <person name="Hibbett D.S."/>
            <person name="Nagy L.G."/>
        </authorList>
    </citation>
    <scope>NUCLEOTIDE SEQUENCE [LARGE SCALE GENOMIC DNA]</scope>
    <source>
        <strain evidence="2 3">FP101781</strain>
    </source>
</reference>
<gene>
    <name evidence="2" type="ORF">FA13DRAFT_1718914</name>
</gene>
<evidence type="ECO:0000256" key="1">
    <source>
        <dbReference type="SAM" id="MobiDB-lite"/>
    </source>
</evidence>
<evidence type="ECO:0000313" key="2">
    <source>
        <dbReference type="EMBL" id="TEB19340.1"/>
    </source>
</evidence>
<evidence type="ECO:0000313" key="3">
    <source>
        <dbReference type="Proteomes" id="UP000298030"/>
    </source>
</evidence>
<protein>
    <submittedName>
        <fullName evidence="2">Uncharacterized protein</fullName>
    </submittedName>
</protein>
<sequence length="213" mass="23344">MGTYVGAQIGARGIWLVRGERIAPRCSQCSTSGSISRDVSLGDEMGRFRAFKSKRRGGSQVAANWGGSVTLWGAELGHVLLLLGIQWRGKEIARPGNTPESAKKQSSRSRFPLVFLSGREGKKQESQEEGREGGGGDEGPHRRKKYRAQNTKSKLSRLAVALDEPEIAIEVGPPLLYRLVVSLVIVPSMSNRENRGFSILTVFLQLVTPRNSR</sequence>
<feature type="region of interest" description="Disordered" evidence="1">
    <location>
        <begin position="119"/>
        <end position="150"/>
    </location>
</feature>
<organism evidence="2 3">
    <name type="scientific">Coprinellus micaceus</name>
    <name type="common">Glistening ink-cap mushroom</name>
    <name type="synonym">Coprinus micaceus</name>
    <dbReference type="NCBI Taxonomy" id="71717"/>
    <lineage>
        <taxon>Eukaryota</taxon>
        <taxon>Fungi</taxon>
        <taxon>Dikarya</taxon>
        <taxon>Basidiomycota</taxon>
        <taxon>Agaricomycotina</taxon>
        <taxon>Agaricomycetes</taxon>
        <taxon>Agaricomycetidae</taxon>
        <taxon>Agaricales</taxon>
        <taxon>Agaricineae</taxon>
        <taxon>Psathyrellaceae</taxon>
        <taxon>Coprinellus</taxon>
    </lineage>
</organism>
<dbReference type="Proteomes" id="UP000298030">
    <property type="component" value="Unassembled WGS sequence"/>
</dbReference>